<feature type="compositionally biased region" description="Polar residues" evidence="1">
    <location>
        <begin position="865"/>
        <end position="878"/>
    </location>
</feature>
<feature type="compositionally biased region" description="Low complexity" evidence="1">
    <location>
        <begin position="240"/>
        <end position="264"/>
    </location>
</feature>
<feature type="compositionally biased region" description="Low complexity" evidence="1">
    <location>
        <begin position="838"/>
        <end position="864"/>
    </location>
</feature>
<keyword evidence="4" id="KW-1185">Reference proteome</keyword>
<protein>
    <recommendedName>
        <fullName evidence="2">PDZ domain-containing protein</fullName>
    </recommendedName>
</protein>
<organism evidence="3 4">
    <name type="scientific">Meganyctiphanes norvegica</name>
    <name type="common">Northern krill</name>
    <name type="synonym">Thysanopoda norvegica</name>
    <dbReference type="NCBI Taxonomy" id="48144"/>
    <lineage>
        <taxon>Eukaryota</taxon>
        <taxon>Metazoa</taxon>
        <taxon>Ecdysozoa</taxon>
        <taxon>Arthropoda</taxon>
        <taxon>Crustacea</taxon>
        <taxon>Multicrustacea</taxon>
        <taxon>Malacostraca</taxon>
        <taxon>Eumalacostraca</taxon>
        <taxon>Eucarida</taxon>
        <taxon>Euphausiacea</taxon>
        <taxon>Euphausiidae</taxon>
        <taxon>Meganyctiphanes</taxon>
    </lineage>
</organism>
<feature type="compositionally biased region" description="Polar residues" evidence="1">
    <location>
        <begin position="990"/>
        <end position="1028"/>
    </location>
</feature>
<proteinExistence type="predicted"/>
<dbReference type="InterPro" id="IPR051342">
    <property type="entry name" value="PDZ_scaffold"/>
</dbReference>
<feature type="compositionally biased region" description="Polar residues" evidence="1">
    <location>
        <begin position="903"/>
        <end position="913"/>
    </location>
</feature>
<dbReference type="PANTHER" id="PTHR19964">
    <property type="entry name" value="MULTIPLE PDZ DOMAIN PROTEIN"/>
    <property type="match status" value="1"/>
</dbReference>
<dbReference type="Gene3D" id="2.30.42.10">
    <property type="match status" value="2"/>
</dbReference>
<feature type="region of interest" description="Disordered" evidence="1">
    <location>
        <begin position="948"/>
        <end position="1028"/>
    </location>
</feature>
<feature type="compositionally biased region" description="Polar residues" evidence="1">
    <location>
        <begin position="339"/>
        <end position="348"/>
    </location>
</feature>
<evidence type="ECO:0000256" key="1">
    <source>
        <dbReference type="SAM" id="MobiDB-lite"/>
    </source>
</evidence>
<feature type="domain" description="PDZ" evidence="2">
    <location>
        <begin position="599"/>
        <end position="685"/>
    </location>
</feature>
<feature type="compositionally biased region" description="Basic and acidic residues" evidence="1">
    <location>
        <begin position="393"/>
        <end position="407"/>
    </location>
</feature>
<feature type="region of interest" description="Disordered" evidence="1">
    <location>
        <begin position="127"/>
        <end position="152"/>
    </location>
</feature>
<gene>
    <name evidence="3" type="ORF">MNOR_LOCUS19122</name>
</gene>
<name>A0AAV2R0T4_MEGNR</name>
<feature type="compositionally biased region" description="Low complexity" evidence="1">
    <location>
        <begin position="21"/>
        <end position="42"/>
    </location>
</feature>
<dbReference type="InterPro" id="IPR001478">
    <property type="entry name" value="PDZ"/>
</dbReference>
<accession>A0AAV2R0T4</accession>
<feature type="region of interest" description="Disordered" evidence="1">
    <location>
        <begin position="1"/>
        <end position="75"/>
    </location>
</feature>
<feature type="compositionally biased region" description="Polar residues" evidence="1">
    <location>
        <begin position="412"/>
        <end position="428"/>
    </location>
</feature>
<evidence type="ECO:0000313" key="4">
    <source>
        <dbReference type="Proteomes" id="UP001497623"/>
    </source>
</evidence>
<feature type="domain" description="PDZ" evidence="2">
    <location>
        <begin position="1043"/>
        <end position="1117"/>
    </location>
</feature>
<feature type="compositionally biased region" description="Basic and acidic residues" evidence="1">
    <location>
        <begin position="433"/>
        <end position="443"/>
    </location>
</feature>
<dbReference type="InterPro" id="IPR036034">
    <property type="entry name" value="PDZ_sf"/>
</dbReference>
<dbReference type="SMART" id="SM00228">
    <property type="entry name" value="PDZ"/>
    <property type="match status" value="2"/>
</dbReference>
<dbReference type="Proteomes" id="UP001497623">
    <property type="component" value="Unassembled WGS sequence"/>
</dbReference>
<dbReference type="CDD" id="cd06759">
    <property type="entry name" value="PDZ3_PDZD2-PDZ1_hPro-IL-16-like"/>
    <property type="match status" value="1"/>
</dbReference>
<feature type="compositionally biased region" description="Basic and acidic residues" evidence="1">
    <location>
        <begin position="1141"/>
        <end position="1150"/>
    </location>
</feature>
<feature type="region of interest" description="Disordered" evidence="1">
    <location>
        <begin position="838"/>
        <end position="914"/>
    </location>
</feature>
<feature type="region of interest" description="Disordered" evidence="1">
    <location>
        <begin position="221"/>
        <end position="272"/>
    </location>
</feature>
<dbReference type="PROSITE" id="PS50106">
    <property type="entry name" value="PDZ"/>
    <property type="match status" value="2"/>
</dbReference>
<comment type="caution">
    <text evidence="3">The sequence shown here is derived from an EMBL/GenBank/DDBJ whole genome shotgun (WGS) entry which is preliminary data.</text>
</comment>
<feature type="compositionally biased region" description="Polar residues" evidence="1">
    <location>
        <begin position="955"/>
        <end position="965"/>
    </location>
</feature>
<dbReference type="AlphaFoldDB" id="A0AAV2R0T4"/>
<feature type="compositionally biased region" description="Polar residues" evidence="1">
    <location>
        <begin position="357"/>
        <end position="383"/>
    </location>
</feature>
<evidence type="ECO:0000313" key="3">
    <source>
        <dbReference type="EMBL" id="CAL4109491.1"/>
    </source>
</evidence>
<feature type="region of interest" description="Disordered" evidence="1">
    <location>
        <begin position="339"/>
        <end position="443"/>
    </location>
</feature>
<dbReference type="SUPFAM" id="SSF50156">
    <property type="entry name" value="PDZ domain-like"/>
    <property type="match status" value="2"/>
</dbReference>
<evidence type="ECO:0000259" key="2">
    <source>
        <dbReference type="PROSITE" id="PS50106"/>
    </source>
</evidence>
<dbReference type="PANTHER" id="PTHR19964:SF97">
    <property type="entry name" value="PDZ DOMAIN-CONTAINING PROTEIN"/>
    <property type="match status" value="1"/>
</dbReference>
<dbReference type="Pfam" id="PF00595">
    <property type="entry name" value="PDZ"/>
    <property type="match status" value="2"/>
</dbReference>
<feature type="region of interest" description="Disordered" evidence="1">
    <location>
        <begin position="1128"/>
        <end position="1150"/>
    </location>
</feature>
<sequence>MRLFKRRNSDTTPPATPPKPSGLSTSTSSSTGSSNTSSTGGSSQDGEPIYQTVTAVPARVLENTSNTTSKKKGLATWGRRMGKKLEALTRSPSKEKIHLHTFTRTGSTRSECSSLPTTPSKVVKDNSAYVDGRSSVPSTPSPEVRLTGGTGTSPRGVLYRSCSASHLGTYVAGDDPTAGLDLLPKSPITSSQSPPQTPYVPVKTVSCEHIPSIAVDATTTTSKTSFPHSFLRSRGTTNKTSDSNALTTTTNSNTPSDNSTTSKSVIDNSAIMRDTSKRRSTILLYSLCDEGTREMIRQKLRAVSDENFAVTPTSHILSSCKKTNQHVFLQPRSRSYSATAISEGSFSPNDKERHSHSFTGRSQNKGESSKTNAPTYVSSNESGYESDGTVSVHHQESPKDNHKKAESDADSGISTECHSETNSDTGSLTGPDHINEIPKMESPLRKELFTDPNDEDYTDCSAIFKYAKEYADYSKTWKSPSQPQNHSKNSSYYNLTDEEKMVPVRSKGRCLPESQDASCQRQRFLATQLERRASPLSPLRGALSVFRNSVDDSFYGGGCWDNRINNQSHCQTQVESCSTGPLSLPSCLARSPMPRTFRLMRLVKDTSGELGIYITARRNSRGATTGYIIAHIEKDGLTDRDGRFRVGDEIINVNGRRLRGCTLEEARNILRETPRDVDIVIARESETQHHQEFENPYATREELKAKSEEEAARRLSQACAELYADRRLMACDSMLRSRTRSEHRSSGPREYFRHYADRSLPRRKSTYSDYDDYNDYSTLPHLDISLPPMNNTLSLAYTSISSTDASLPSLNSYLSSCESSPSKPTVSVSGTLSVTVPATESPSSLPNNTNHPLSLLSPLSPLSPVKSNTSANNPTFRRSNYHDAYRSRRGRLPRFVDGEPPKYSSTQDISNSPDVRYSSLKDVRQCTDTSFNSDLYASKLVHIDPDIIPSEKTDSQNLNNNNTKGQMRPPVSNYPCRTSPSKPILMEVLSNPNPQSSSERDQFPTNTHRYSGTLERTTPSKAQHRLSSTLPRRPKSLSMQVHTVMFEKGKGRKSLGFSIVGGRDSPKGNMGIFVKSVFPNGQAAEENKLQEGDEILAVNGESFSGLSHAEAIGVFKSIRAGKVIMQVGRRVQPSSRSSKSKSCDELDKLE</sequence>
<dbReference type="EMBL" id="CAXKWB010014032">
    <property type="protein sequence ID" value="CAL4109491.1"/>
    <property type="molecule type" value="Genomic_DNA"/>
</dbReference>
<reference evidence="3 4" key="1">
    <citation type="submission" date="2024-05" db="EMBL/GenBank/DDBJ databases">
        <authorList>
            <person name="Wallberg A."/>
        </authorList>
    </citation>
    <scope>NUCLEOTIDE SEQUENCE [LARGE SCALE GENOMIC DNA]</scope>
</reference>